<dbReference type="AlphaFoldDB" id="A0A1L3GNC1"/>
<protein>
    <recommendedName>
        <fullName evidence="1">Nucleotidyltransferase-like domain-containing protein</fullName>
    </recommendedName>
</protein>
<evidence type="ECO:0000313" key="2">
    <source>
        <dbReference type="EMBL" id="APG27168.1"/>
    </source>
</evidence>
<dbReference type="Pfam" id="PF12281">
    <property type="entry name" value="NTP_transf_8"/>
    <property type="match status" value="1"/>
</dbReference>
<name>A0A1L3GNC1_9BACT</name>
<reference evidence="2 3" key="1">
    <citation type="journal article" date="2017" name="Genome Announc.">
        <title>Complete Genome Sequences of Two Acetylene-Fermenting Pelobacter acetylenicus Strains.</title>
        <authorList>
            <person name="Sutton J.M."/>
            <person name="Baesman S.M."/>
            <person name="Fierst J.L."/>
            <person name="Poret-Peterson A.T."/>
            <person name="Oremland R.S."/>
            <person name="Dunlap D.S."/>
            <person name="Akob D.M."/>
        </authorList>
    </citation>
    <scope>NUCLEOTIDE SEQUENCE [LARGE SCALE GENOMIC DNA]</scope>
    <source>
        <strain evidence="2 3">SFB93</strain>
    </source>
</reference>
<dbReference type="EMBL" id="CP015519">
    <property type="protein sequence ID" value="APG27168.1"/>
    <property type="molecule type" value="Genomic_DNA"/>
</dbReference>
<organism evidence="2 3">
    <name type="scientific">Syntrophotalea acetylenivorans</name>
    <dbReference type="NCBI Taxonomy" id="1842532"/>
    <lineage>
        <taxon>Bacteria</taxon>
        <taxon>Pseudomonadati</taxon>
        <taxon>Thermodesulfobacteriota</taxon>
        <taxon>Desulfuromonadia</taxon>
        <taxon>Desulfuromonadales</taxon>
        <taxon>Syntrophotaleaceae</taxon>
        <taxon>Syntrophotalea</taxon>
    </lineage>
</organism>
<dbReference type="InterPro" id="IPR058575">
    <property type="entry name" value="NTP_transf_8_dom"/>
</dbReference>
<evidence type="ECO:0000313" key="3">
    <source>
        <dbReference type="Proteomes" id="UP000182517"/>
    </source>
</evidence>
<proteinExistence type="predicted"/>
<dbReference type="Proteomes" id="UP000182517">
    <property type="component" value="Chromosome"/>
</dbReference>
<keyword evidence="3" id="KW-1185">Reference proteome</keyword>
<dbReference type="RefSeq" id="WP_072283130.1">
    <property type="nucleotide sequence ID" value="NZ_CP015519.1"/>
</dbReference>
<sequence>MDTGAFKMLPLQVRTTYAEALDRLTELHMSNHAAALGAFSLLVRKIKGKEYLYAKGRIADGSLSQVYLGPFDDHARKVMERFSQQKVESNNDRDAIKSLGKMLRAAGLPSLDPIESRVLSALSAEGVFRVDGVLVGTIAYRCIVGSLGFQVRSAMALTADVDIAGVTIPIAITPEVVFPESALDRLEMGFSPMYEAEAKLFGSRFEAKKTDFKVEFLTPLVGKESEGAVGIRQFNVPAIPLRFLSYLIEKTVSAIALGRQPILVRVPSPERYAVHKLIVSQERKNQPLKVQKDLEQSYDLQRILNIIDPEELEEAFDIARRQGPGWRKRVDAGQGAMIRLFGDPKK</sequence>
<evidence type="ECO:0000259" key="1">
    <source>
        <dbReference type="Pfam" id="PF12281"/>
    </source>
</evidence>
<dbReference type="OrthoDB" id="5469612at2"/>
<accession>A0A1L3GNC1</accession>
<dbReference type="KEGG" id="pef:A7E78_04550"/>
<feature type="domain" description="Nucleotidyltransferase-like" evidence="1">
    <location>
        <begin position="117"/>
        <end position="316"/>
    </location>
</feature>
<gene>
    <name evidence="2" type="ORF">A7E78_04550</name>
</gene>